<reference evidence="2 3" key="1">
    <citation type="journal article" date="2014" name="Agronomy (Basel)">
        <title>A Draft Genome Sequence for Ensete ventricosum, the Drought-Tolerant Tree Against Hunger.</title>
        <authorList>
            <person name="Harrison J."/>
            <person name="Moore K.A."/>
            <person name="Paszkiewicz K."/>
            <person name="Jones T."/>
            <person name="Grant M."/>
            <person name="Ambacheew D."/>
            <person name="Muzemil S."/>
            <person name="Studholme D.J."/>
        </authorList>
    </citation>
    <scope>NUCLEOTIDE SEQUENCE [LARGE SCALE GENOMIC DNA]</scope>
</reference>
<comment type="caution">
    <text evidence="2">The sequence shown here is derived from an EMBL/GenBank/DDBJ whole genome shotgun (WGS) entry which is preliminary data.</text>
</comment>
<name>A0A426Z4N4_ENSVE</name>
<sequence length="72" mass="8546">MALEDHINTKLETFKTRMKDRLRTLLTEFGLGRSPSPRRSQRGESFDRKENPLEKEDTTTYSPYPRTRVDFP</sequence>
<evidence type="ECO:0000256" key="1">
    <source>
        <dbReference type="SAM" id="MobiDB-lite"/>
    </source>
</evidence>
<accession>A0A426Z4N4</accession>
<evidence type="ECO:0000313" key="3">
    <source>
        <dbReference type="Proteomes" id="UP000287651"/>
    </source>
</evidence>
<dbReference type="AlphaFoldDB" id="A0A426Z4N4"/>
<evidence type="ECO:0000313" key="2">
    <source>
        <dbReference type="EMBL" id="RRT58939.1"/>
    </source>
</evidence>
<feature type="compositionally biased region" description="Basic and acidic residues" evidence="1">
    <location>
        <begin position="41"/>
        <end position="58"/>
    </location>
</feature>
<feature type="region of interest" description="Disordered" evidence="1">
    <location>
        <begin position="28"/>
        <end position="72"/>
    </location>
</feature>
<organism evidence="2 3">
    <name type="scientific">Ensete ventricosum</name>
    <name type="common">Abyssinian banana</name>
    <name type="synonym">Musa ensete</name>
    <dbReference type="NCBI Taxonomy" id="4639"/>
    <lineage>
        <taxon>Eukaryota</taxon>
        <taxon>Viridiplantae</taxon>
        <taxon>Streptophyta</taxon>
        <taxon>Embryophyta</taxon>
        <taxon>Tracheophyta</taxon>
        <taxon>Spermatophyta</taxon>
        <taxon>Magnoliopsida</taxon>
        <taxon>Liliopsida</taxon>
        <taxon>Zingiberales</taxon>
        <taxon>Musaceae</taxon>
        <taxon>Ensete</taxon>
    </lineage>
</organism>
<gene>
    <name evidence="2" type="ORF">B296_00024371</name>
</gene>
<dbReference type="Proteomes" id="UP000287651">
    <property type="component" value="Unassembled WGS sequence"/>
</dbReference>
<dbReference type="EMBL" id="AMZH03008445">
    <property type="protein sequence ID" value="RRT58939.1"/>
    <property type="molecule type" value="Genomic_DNA"/>
</dbReference>
<protein>
    <submittedName>
        <fullName evidence="2">Uncharacterized protein</fullName>
    </submittedName>
</protein>
<proteinExistence type="predicted"/>